<dbReference type="GO" id="GO:0046872">
    <property type="term" value="F:metal ion binding"/>
    <property type="evidence" value="ECO:0007669"/>
    <property type="project" value="UniProtKB-KW"/>
</dbReference>
<proteinExistence type="predicted"/>
<dbReference type="Gene3D" id="2.60.40.150">
    <property type="entry name" value="C2 domain"/>
    <property type="match status" value="2"/>
</dbReference>
<evidence type="ECO:0000313" key="5">
    <source>
        <dbReference type="EMBL" id="KAL3806713.1"/>
    </source>
</evidence>
<reference evidence="5 6" key="1">
    <citation type="submission" date="2024-10" db="EMBL/GenBank/DDBJ databases">
        <title>Updated reference genomes for cyclostephanoid diatoms.</title>
        <authorList>
            <person name="Roberts W.R."/>
            <person name="Alverson A.J."/>
        </authorList>
    </citation>
    <scope>NUCLEOTIDE SEQUENCE [LARGE SCALE GENOMIC DNA]</scope>
    <source>
        <strain evidence="5 6">AJA228-03</strain>
    </source>
</reference>
<comment type="caution">
    <text evidence="5">The sequence shown here is derived from an EMBL/GenBank/DDBJ whole genome shotgun (WGS) entry which is preliminary data.</text>
</comment>
<dbReference type="EMBL" id="JALLPB020000752">
    <property type="protein sequence ID" value="KAL3806713.1"/>
    <property type="molecule type" value="Genomic_DNA"/>
</dbReference>
<feature type="transmembrane region" description="Helical" evidence="3">
    <location>
        <begin position="1104"/>
        <end position="1130"/>
    </location>
</feature>
<evidence type="ECO:0000256" key="3">
    <source>
        <dbReference type="SAM" id="Phobius"/>
    </source>
</evidence>
<evidence type="ECO:0000313" key="6">
    <source>
        <dbReference type="Proteomes" id="UP001530377"/>
    </source>
</evidence>
<accession>A0ABD3R272</accession>
<evidence type="ECO:0000259" key="4">
    <source>
        <dbReference type="PROSITE" id="PS50004"/>
    </source>
</evidence>
<evidence type="ECO:0000256" key="2">
    <source>
        <dbReference type="ARBA" id="ARBA00022837"/>
    </source>
</evidence>
<feature type="transmembrane region" description="Helical" evidence="3">
    <location>
        <begin position="897"/>
        <end position="921"/>
    </location>
</feature>
<keyword evidence="3" id="KW-1133">Transmembrane helix</keyword>
<dbReference type="SMART" id="SM00239">
    <property type="entry name" value="C2"/>
    <property type="match status" value="2"/>
</dbReference>
<evidence type="ECO:0000256" key="1">
    <source>
        <dbReference type="ARBA" id="ARBA00022723"/>
    </source>
</evidence>
<keyword evidence="3" id="KW-0812">Transmembrane</keyword>
<keyword evidence="2" id="KW-0106">Calcium</keyword>
<dbReference type="InterPro" id="IPR000008">
    <property type="entry name" value="C2_dom"/>
</dbReference>
<sequence length="1147" mass="130329">MPRSTVVLVNSGKNNNMASVPNPPLLGASFTVKKADFWDVSSLNPLNPTSKGGHHFFPSHLIPTSQRRRIVLEVHSESVFESVAAESVYIRILYYNSNPVEMMLDTTANVTMGTVKGAAKTLKGTAGFVSGTIKMIRGKENDDDDDSDVESVMASFIEQPSVFDGERADGAQAQPYEGWQPKYMVPLRMFDIVEKKRRSVTVKYEYKGRSSHREFVFDSDHAMYDFCNAIEKNKNLMTDRLKARMKGALEGIKLKKDEELTLLFDICSGSQLPCCDIGKNSDPYVVVRFNGKKIHKTDYIPYSTNPIWTLTKGSLFIWKVDALELFESEEGLIFEVKDHDIIGKNDILGVFHVDARTLYQWSGERKEFALKPTLGQKARGEKGKISLRVRRATDDDIQFMEKYNQKKKHKTIAVPNIAAVGGTMKNILSVNSKTEKDGPDKGKTVYLIRPGPDPKRTEETLWLTMEKIEQEVMRPSYEWTDIGSGHLGKVFVEILSCDNLPNMDSVGAFDVKTGVLGNKTDPFVSLVYEDCSARTDVIDDCLSPRWMPWSKRAFIFNCMHTSSPLFLAVFDRDRVPHIDNDLIGRVTIDISNFHRGSTYVLEYNLYSDASFGRREAKFGTIKIRLRLELENERTLLLSNFSVPLSVYVNQESKKDFEVLRQTVEGRVDSRKFSLGTINAHCGELLSYLTLFFLFEEASMSLLLWRWQSEISLPMPSFFTPPFFKWIDVQFPLHSLALFVFLINLVENYDLFPSFVFAAMGWVLLSTSKMRTANPNPWLRCKGFSYLLMSLIMGDCVKEPHLVEANEGKAIDILTERFEDAKAKATKWYEEYNKNHAQYLKDMAEIGDTSEDLSAQTAESVTLSPTRVYLVPIQNILRIACIGLRIFKNIILWEECYISFWITLSSLVLSFILLFIPWGFLIRWSLRVIVWVGFGPWMRLADIYYFSRDKEENHDQKHKRMKKLLLERQKWLDTQKQNALIAREKKAKLLDFKQYLFGRHICKVNILKKDRYYDIPLPTSSATLYDPKSMSLGEVAMQEAGYHRIRVDGQNLVGEMIPKKCETPASEAPVGKPTKTTHLLGRGSSAAFYDGNDSLTEAAIKVGSILACAGAITVYGVPLAVHLLGVAWVSLDWILRIGYKLAVGEDGS</sequence>
<organism evidence="5 6">
    <name type="scientific">Cyclostephanos tholiformis</name>
    <dbReference type="NCBI Taxonomy" id="382380"/>
    <lineage>
        <taxon>Eukaryota</taxon>
        <taxon>Sar</taxon>
        <taxon>Stramenopiles</taxon>
        <taxon>Ochrophyta</taxon>
        <taxon>Bacillariophyta</taxon>
        <taxon>Coscinodiscophyceae</taxon>
        <taxon>Thalassiosirophycidae</taxon>
        <taxon>Stephanodiscales</taxon>
        <taxon>Stephanodiscaceae</taxon>
        <taxon>Cyclostephanos</taxon>
    </lineage>
</organism>
<keyword evidence="6" id="KW-1185">Reference proteome</keyword>
<keyword evidence="3" id="KW-0472">Membrane</keyword>
<dbReference type="Proteomes" id="UP001530377">
    <property type="component" value="Unassembled WGS sequence"/>
</dbReference>
<name>A0ABD3R272_9STRA</name>
<dbReference type="Pfam" id="PF00168">
    <property type="entry name" value="C2"/>
    <property type="match status" value="2"/>
</dbReference>
<dbReference type="PANTHER" id="PTHR45911">
    <property type="entry name" value="C2 DOMAIN-CONTAINING PROTEIN"/>
    <property type="match status" value="1"/>
</dbReference>
<dbReference type="CDD" id="cd00030">
    <property type="entry name" value="C2"/>
    <property type="match status" value="2"/>
</dbReference>
<keyword evidence="1" id="KW-0479">Metal-binding</keyword>
<dbReference type="InterPro" id="IPR035892">
    <property type="entry name" value="C2_domain_sf"/>
</dbReference>
<dbReference type="SUPFAM" id="SSF49562">
    <property type="entry name" value="C2 domain (Calcium/lipid-binding domain, CaLB)"/>
    <property type="match status" value="2"/>
</dbReference>
<protein>
    <recommendedName>
        <fullName evidence="4">C2 domain-containing protein</fullName>
    </recommendedName>
</protein>
<dbReference type="AlphaFoldDB" id="A0ABD3R272"/>
<feature type="domain" description="C2" evidence="4">
    <location>
        <begin position="241"/>
        <end position="368"/>
    </location>
</feature>
<gene>
    <name evidence="5" type="ORF">ACHAXA_007588</name>
</gene>
<feature type="domain" description="C2" evidence="4">
    <location>
        <begin position="467"/>
        <end position="603"/>
    </location>
</feature>
<dbReference type="PROSITE" id="PS50004">
    <property type="entry name" value="C2"/>
    <property type="match status" value="2"/>
</dbReference>